<accession>A0ACC3N367</accession>
<protein>
    <submittedName>
        <fullName evidence="1">Uncharacterized protein</fullName>
    </submittedName>
</protein>
<comment type="caution">
    <text evidence="1">The sequence shown here is derived from an EMBL/GenBank/DDBJ whole genome shotgun (WGS) entry which is preliminary data.</text>
</comment>
<evidence type="ECO:0000313" key="2">
    <source>
        <dbReference type="Proteomes" id="UP001281147"/>
    </source>
</evidence>
<keyword evidence="2" id="KW-1185">Reference proteome</keyword>
<proteinExistence type="predicted"/>
<dbReference type="Proteomes" id="UP001281147">
    <property type="component" value="Unassembled WGS sequence"/>
</dbReference>
<evidence type="ECO:0000313" key="1">
    <source>
        <dbReference type="EMBL" id="KAK3708795.1"/>
    </source>
</evidence>
<reference evidence="1" key="1">
    <citation type="submission" date="2023-07" db="EMBL/GenBank/DDBJ databases">
        <title>Black Yeasts Isolated from many extreme environments.</title>
        <authorList>
            <person name="Coleine C."/>
            <person name="Stajich J.E."/>
            <person name="Selbmann L."/>
        </authorList>
    </citation>
    <scope>NUCLEOTIDE SEQUENCE</scope>
    <source>
        <strain evidence="1">CCFEE 5714</strain>
    </source>
</reference>
<organism evidence="1 2">
    <name type="scientific">Vermiconidia calcicola</name>
    <dbReference type="NCBI Taxonomy" id="1690605"/>
    <lineage>
        <taxon>Eukaryota</taxon>
        <taxon>Fungi</taxon>
        <taxon>Dikarya</taxon>
        <taxon>Ascomycota</taxon>
        <taxon>Pezizomycotina</taxon>
        <taxon>Dothideomycetes</taxon>
        <taxon>Dothideomycetidae</taxon>
        <taxon>Mycosphaerellales</taxon>
        <taxon>Extremaceae</taxon>
        <taxon>Vermiconidia</taxon>
    </lineage>
</organism>
<name>A0ACC3N367_9PEZI</name>
<dbReference type="EMBL" id="JAUTXU010000098">
    <property type="protein sequence ID" value="KAK3708795.1"/>
    <property type="molecule type" value="Genomic_DNA"/>
</dbReference>
<sequence>MFNSSSVYVAGVGITHLKEGSSHSALHDAVISAGTKALLDAGLTYSEVKQNVACFVGPDLRVRKSSFDTFGRTGTPTCEVDCYSGFYVAKQFVKSGHANCTMMVGFDKDSSGQGQAGGRVAAVAIILVSHNFRISHAYLRDSAVLVRGCRTAGAIHSRSSNADDETITAKFAIQAALQQAALSPEDIQIIELRHGSDQGIQAALGELNVTEDGTASPVSHPFVGVTGLAGLCELVWQLRGWTQDRSVPGAKNCLQFTMDPDGDAYVTVLCRADGEPAPSWETIKYLRDGRERLAHNPAVESKDVTVEDWQAVKARDNFIPEQIPRRLRLPIKGGDRAALARL</sequence>
<gene>
    <name evidence="1" type="ORF">LTR37_011316</name>
</gene>